<dbReference type="Pfam" id="PF25439">
    <property type="entry name" value="TPR_CFAP46_N"/>
    <property type="match status" value="1"/>
</dbReference>
<dbReference type="Gene3D" id="1.25.40.10">
    <property type="entry name" value="Tetratricopeptide repeat domain"/>
    <property type="match status" value="1"/>
</dbReference>
<reference evidence="2" key="2">
    <citation type="submission" date="2025-09" db="UniProtKB">
        <authorList>
            <consortium name="Ensembl"/>
        </authorList>
    </citation>
    <scope>IDENTIFICATION</scope>
</reference>
<dbReference type="SUPFAM" id="SSF48452">
    <property type="entry name" value="TPR-like"/>
    <property type="match status" value="1"/>
</dbReference>
<dbReference type="GO" id="GO:0060294">
    <property type="term" value="P:cilium movement involved in cell motility"/>
    <property type="evidence" value="ECO:0007669"/>
    <property type="project" value="InterPro"/>
</dbReference>
<name>A0A3B4VBW4_SERDU</name>
<dbReference type="Ensembl" id="ENSSDUT00000028640.1">
    <property type="protein sequence ID" value="ENSSDUP00000028149.1"/>
    <property type="gene ID" value="ENSSDUG00000020270.1"/>
</dbReference>
<sequence length="1639" mass="185012">MQSAYHLIKDMTAAGTSGPTPRIAPELYVVCSESALQLGCLEISAACLKMYFEGNPPANQFLCRAYLCQGQLKSPPATGSVEDFEEAVMYFLKAIEISKQEPRYHFMVFNASVLYFQTVRPLLRPGQRLHLVPSFQQVVQSLEEVADQDHSWRAELMMQGSTRLRLLYCSVVNCINYVLSGICRVAFLLELALLALQVKHQKVAADCLKELKLAREAVSVRYSFKTSGSKVLCCHCYSRDSQSVVFIPQARLKEIGKLDKWLQTAVREGDPEAVQAVCATQWRFCLPLLQHNLRKCIKTPLLKVVQALEDMQSMLLEMRCQVHSELAVIEEEEGRLEASLTQLQKAMLLDNGAQRERLSSALRLLQLRGTLFQTPSRTEDKAAMLMQQARDMEPQDKTDTRPILVAVGLLLGPDDFQMVLDGDNPSTSSLGSGPVAQLSAKAQHHSTSLQKVDGHLVRQSSDTDNTERMKLWATLVKTARRQEVWDVCRAACRFCLLYDDGRWKISKADKINVLCLAQATVQKLLTEGVQLNSPAVPPQEQTRFSLSLFFPTLHCTSLPPSTRDWIQALSAYATSNFLRAAELGSEIREPWVVGNAAIYLWNYSSHLLAAGEYQYAFKLNFLSLFFQIKSFLRVLYIVFLRNRALVVLLCDAVARGLIQPLCGPESVEEALQGDKSKSRAEKGMEKAATLCDYALHISNCSIQGETVPIAARKQVVATWVQIKRLLQQQIGSKIDTKDEVPFSTTLNEEVSAMTRVLIGVEMLQCNRNPRHMEFSVPSLSSLVSMASECSWTDAVVEMQVWSQLAAFCHYAKEHSLVLCLSGAVHLLIYVFTNAFDCKKFFFFFFLHSLNLLLLICLLSSLAHSYAEKAKNPALCVTAARHYWNTCLLLTHTPEERWQLQDPLERILNALVHTTTKHANSSKYVFLCMYVCVPVVGEEDLTLRAAIYSLLLHIHIDKTDWKSALQLLDKANRDMPRSRHRLPLLKHSILVKARLGASVLMDMQKFQDEGEQCCSFMWHQVALCAGNISQQLTCYQKSITSLLSTETQWQKVNLMLEFGEWLYCHNFPKATAQHQVEWAIDILLHLEPEQEEGAVQGLSFMQNVSSLRDVQRLDCLVRAHTLLAVMADRTSPEHQLNLLRAYTFVLQIWQVLNLYNNIVLSLNFDNVVLAILPIQIMFELSTECAYVGIFGNETNRPFPILIKHWKLCKTLNCKSIRMRFLILNFSLCSFVWLQTQSLFYLDLLEKELHSLSLDNLTLPIMHLAETIAHDLLDGRSLSDLYQLSLSHFRNKVNCPVLSFVIFQKAEMDENVGSWRHGMDVCAQDIWLNKAEVCLSMGLYQPARDLLAEVHVVATELGDQKTIARSLLSLATLACEEQNHAQALILLEKAQALGGDEEFWYQLTLTKVRAVVGQRLQDAQTKLLPTEPGEYVVLLADRKLLELPLESLSILQKEGLSSVSRDFSLQLLHSRLNREVLEKGNNDTYTFFSLHFPFLMCFSHFIVVTTDVFVAGNILAFWLTVVYRDRASPLSPSNNLTISLLSSAGQLALEKPLETALLLSLAGVGCVVLNQWHCSLQQNTHNMAILNFNITLICNYSFLWLSSADLMLLSDSKEDDVLHKMTLTPSAFSCILYGLPNLIVM</sequence>
<dbReference type="GeneTree" id="ENSGT00570000079216"/>
<feature type="transmembrane region" description="Helical" evidence="1">
    <location>
        <begin position="841"/>
        <end position="862"/>
    </location>
</feature>
<feature type="transmembrane region" description="Helical" evidence="1">
    <location>
        <begin position="1620"/>
        <end position="1638"/>
    </location>
</feature>
<organism evidence="2 3">
    <name type="scientific">Seriola dumerili</name>
    <name type="common">Greater amberjack</name>
    <name type="synonym">Caranx dumerili</name>
    <dbReference type="NCBI Taxonomy" id="41447"/>
    <lineage>
        <taxon>Eukaryota</taxon>
        <taxon>Metazoa</taxon>
        <taxon>Chordata</taxon>
        <taxon>Craniata</taxon>
        <taxon>Vertebrata</taxon>
        <taxon>Euteleostomi</taxon>
        <taxon>Actinopterygii</taxon>
        <taxon>Neopterygii</taxon>
        <taxon>Teleostei</taxon>
        <taxon>Neoteleostei</taxon>
        <taxon>Acanthomorphata</taxon>
        <taxon>Carangaria</taxon>
        <taxon>Carangiformes</taxon>
        <taxon>Carangidae</taxon>
        <taxon>Seriola</taxon>
    </lineage>
</organism>
<proteinExistence type="predicted"/>
<keyword evidence="1" id="KW-0472">Membrane</keyword>
<feature type="transmembrane region" description="Helical" evidence="1">
    <location>
        <begin position="816"/>
        <end position="835"/>
    </location>
</feature>
<reference evidence="2" key="1">
    <citation type="submission" date="2025-08" db="UniProtKB">
        <authorList>
            <consortium name="Ensembl"/>
        </authorList>
    </citation>
    <scope>IDENTIFICATION</scope>
</reference>
<protein>
    <recommendedName>
        <fullName evidence="4">Cilia and flagella associated protein 46</fullName>
    </recommendedName>
</protein>
<evidence type="ECO:0000256" key="1">
    <source>
        <dbReference type="SAM" id="Phobius"/>
    </source>
</evidence>
<dbReference type="PANTHER" id="PTHR15977:SF15">
    <property type="entry name" value="CILIA- AND FLAGELLA-ASSOCIATED PROTEIN 46"/>
    <property type="match status" value="1"/>
</dbReference>
<dbReference type="Proteomes" id="UP000261420">
    <property type="component" value="Unplaced"/>
</dbReference>
<keyword evidence="1" id="KW-1133">Transmembrane helix</keyword>
<dbReference type="InterPro" id="IPR039586">
    <property type="entry name" value="CFAP46"/>
</dbReference>
<feature type="transmembrane region" description="Helical" evidence="1">
    <location>
        <begin position="1496"/>
        <end position="1519"/>
    </location>
</feature>
<evidence type="ECO:0008006" key="4">
    <source>
        <dbReference type="Google" id="ProtNLM"/>
    </source>
</evidence>
<dbReference type="InterPro" id="IPR011990">
    <property type="entry name" value="TPR-like_helical_dom_sf"/>
</dbReference>
<evidence type="ECO:0000313" key="2">
    <source>
        <dbReference type="Ensembl" id="ENSSDUP00000028149.1"/>
    </source>
</evidence>
<dbReference type="GO" id="GO:0035082">
    <property type="term" value="P:axoneme assembly"/>
    <property type="evidence" value="ECO:0007669"/>
    <property type="project" value="InterPro"/>
</dbReference>
<evidence type="ECO:0000313" key="3">
    <source>
        <dbReference type="Proteomes" id="UP000261420"/>
    </source>
</evidence>
<dbReference type="STRING" id="41447.ENSSDUP00000028149"/>
<dbReference type="InterPro" id="IPR057466">
    <property type="entry name" value="CFAP46_TPR"/>
</dbReference>
<keyword evidence="1" id="KW-0812">Transmembrane</keyword>
<accession>A0A3B4VBW4</accession>
<feature type="transmembrane region" description="Helical" evidence="1">
    <location>
        <begin position="1582"/>
        <end position="1600"/>
    </location>
</feature>
<keyword evidence="3" id="KW-1185">Reference proteome</keyword>
<dbReference type="PANTHER" id="PTHR15977">
    <property type="entry name" value="CILIA- AND FLAGELLA-ASSOCIATED PROTEIN 46"/>
    <property type="match status" value="1"/>
</dbReference>